<feature type="compositionally biased region" description="Polar residues" evidence="1">
    <location>
        <begin position="84"/>
        <end position="108"/>
    </location>
</feature>
<dbReference type="AlphaFoldDB" id="A0A6V2L4K5"/>
<feature type="compositionally biased region" description="Basic and acidic residues" evidence="1">
    <location>
        <begin position="19"/>
        <end position="35"/>
    </location>
</feature>
<feature type="region of interest" description="Disordered" evidence="1">
    <location>
        <begin position="19"/>
        <end position="108"/>
    </location>
</feature>
<sequence>MQFGQVELSNLYLIKFFTREQDEKHKTSNDGRKMQNDQTKQAMMEENTTINRISRRDDEQERRRKKEKKSVSKVDVRYRGESDLSLSGHTQQSNTLNETGFTYIARST</sequence>
<name>A0A6V2L4K5_9STRA</name>
<feature type="compositionally biased region" description="Basic and acidic residues" evidence="1">
    <location>
        <begin position="69"/>
        <end position="82"/>
    </location>
</feature>
<evidence type="ECO:0000256" key="1">
    <source>
        <dbReference type="SAM" id="MobiDB-lite"/>
    </source>
</evidence>
<organism evidence="3">
    <name type="scientific">Ditylum brightwellii</name>
    <dbReference type="NCBI Taxonomy" id="49249"/>
    <lineage>
        <taxon>Eukaryota</taxon>
        <taxon>Sar</taxon>
        <taxon>Stramenopiles</taxon>
        <taxon>Ochrophyta</taxon>
        <taxon>Bacillariophyta</taxon>
        <taxon>Mediophyceae</taxon>
        <taxon>Lithodesmiophycidae</taxon>
        <taxon>Lithodesmiales</taxon>
        <taxon>Lithodesmiaceae</taxon>
        <taxon>Ditylum</taxon>
    </lineage>
</organism>
<gene>
    <name evidence="2" type="ORF">DBRI00130_LOCUS31937</name>
    <name evidence="3" type="ORF">DBRI00130_LOCUS31938</name>
</gene>
<accession>A0A6V2L4K5</accession>
<protein>
    <submittedName>
        <fullName evidence="3">Uncharacterized protein</fullName>
    </submittedName>
</protein>
<reference evidence="3" key="1">
    <citation type="submission" date="2021-01" db="EMBL/GenBank/DDBJ databases">
        <authorList>
            <person name="Corre E."/>
            <person name="Pelletier E."/>
            <person name="Niang G."/>
            <person name="Scheremetjew M."/>
            <person name="Finn R."/>
            <person name="Kale V."/>
            <person name="Holt S."/>
            <person name="Cochrane G."/>
            <person name="Meng A."/>
            <person name="Brown T."/>
            <person name="Cohen L."/>
        </authorList>
    </citation>
    <scope>NUCLEOTIDE SEQUENCE</scope>
    <source>
        <strain evidence="3">GSO104</strain>
    </source>
</reference>
<proteinExistence type="predicted"/>
<dbReference type="EMBL" id="HBNS01041038">
    <property type="protein sequence ID" value="CAE4639508.1"/>
    <property type="molecule type" value="Transcribed_RNA"/>
</dbReference>
<evidence type="ECO:0000313" key="3">
    <source>
        <dbReference type="EMBL" id="CAE4639508.1"/>
    </source>
</evidence>
<evidence type="ECO:0000313" key="2">
    <source>
        <dbReference type="EMBL" id="CAE4639506.1"/>
    </source>
</evidence>
<feature type="compositionally biased region" description="Polar residues" evidence="1">
    <location>
        <begin position="36"/>
        <end position="52"/>
    </location>
</feature>
<dbReference type="EMBL" id="HBNS01041037">
    <property type="protein sequence ID" value="CAE4639506.1"/>
    <property type="molecule type" value="Transcribed_RNA"/>
</dbReference>